<gene>
    <name evidence="1" type="ORF">CRU91_06680</name>
</gene>
<reference evidence="1 2" key="1">
    <citation type="submission" date="2017-10" db="EMBL/GenBank/DDBJ databases">
        <title>Genomics of the genus Arcobacter.</title>
        <authorList>
            <person name="Perez-Cataluna A."/>
            <person name="Figueras M.J."/>
        </authorList>
    </citation>
    <scope>NUCLEOTIDE SEQUENCE [LARGE SCALE GENOMIC DNA]</scope>
    <source>
        <strain evidence="1 2">CECT 9230</strain>
    </source>
</reference>
<name>A0A366MSC8_9BACT</name>
<keyword evidence="2" id="KW-1185">Reference proteome</keyword>
<dbReference type="AlphaFoldDB" id="A0A366MSC8"/>
<sequence length="182" mass="21519">MIIFLTFLFFTACSTTNLNLQNSEFTNTKKQNTFDRCTNFSYISLSDDVNYGKIFSEYISLDSSCRWNGLSRGYFVDLFKDTIKSNSFKLVERVEFDNVELSTYLVDDTSYVNIISKYKVYEDLLIIDYKGIYSTNIIKQFDDSYVNKYLDKPRLDADYFKSLVRMNFINYYFVKESQSFAN</sequence>
<organism evidence="1 2">
    <name type="scientific">Aliarcobacter vitoriensis</name>
    <dbReference type="NCBI Taxonomy" id="2011099"/>
    <lineage>
        <taxon>Bacteria</taxon>
        <taxon>Pseudomonadati</taxon>
        <taxon>Campylobacterota</taxon>
        <taxon>Epsilonproteobacteria</taxon>
        <taxon>Campylobacterales</taxon>
        <taxon>Arcobacteraceae</taxon>
        <taxon>Aliarcobacter</taxon>
    </lineage>
</organism>
<proteinExistence type="predicted"/>
<dbReference type="OrthoDB" id="5365598at2"/>
<evidence type="ECO:0000313" key="1">
    <source>
        <dbReference type="EMBL" id="RBQ28947.1"/>
    </source>
</evidence>
<evidence type="ECO:0000313" key="2">
    <source>
        <dbReference type="Proteomes" id="UP000252669"/>
    </source>
</evidence>
<comment type="caution">
    <text evidence="1">The sequence shown here is derived from an EMBL/GenBank/DDBJ whole genome shotgun (WGS) entry which is preliminary data.</text>
</comment>
<protein>
    <submittedName>
        <fullName evidence="1">Uncharacterized protein</fullName>
    </submittedName>
</protein>
<dbReference type="Proteomes" id="UP000252669">
    <property type="component" value="Unassembled WGS sequence"/>
</dbReference>
<dbReference type="EMBL" id="PDKB01000010">
    <property type="protein sequence ID" value="RBQ28947.1"/>
    <property type="molecule type" value="Genomic_DNA"/>
</dbReference>
<accession>A0A366MSC8</accession>